<evidence type="ECO:0000313" key="1">
    <source>
        <dbReference type="EMBL" id="KAG7171713.1"/>
    </source>
</evidence>
<dbReference type="EMBL" id="JAHLQT010011812">
    <property type="protein sequence ID" value="KAG7171713.1"/>
    <property type="molecule type" value="Genomic_DNA"/>
</dbReference>
<dbReference type="SUPFAM" id="SSF56436">
    <property type="entry name" value="C-type lectin-like"/>
    <property type="match status" value="1"/>
</dbReference>
<gene>
    <name evidence="1" type="ORF">Hamer_G025412</name>
</gene>
<protein>
    <submittedName>
        <fullName evidence="1">Uncharacterized protein</fullName>
    </submittedName>
</protein>
<sequence>MASRYASVKGAYTWKTDSLLYLESSRERTFKNAKDLCSRIPGHRLAIYKTHLQARIMVTHAGIVKSTSGNMVTFDLTRSKDKGTPVVWGDGTPFLQTEISSYLTLEDSSTGERFFTYLPGENISNLRDSDKFIFMCQANPKAVEW</sequence>
<organism evidence="1 2">
    <name type="scientific">Homarus americanus</name>
    <name type="common">American lobster</name>
    <dbReference type="NCBI Taxonomy" id="6706"/>
    <lineage>
        <taxon>Eukaryota</taxon>
        <taxon>Metazoa</taxon>
        <taxon>Ecdysozoa</taxon>
        <taxon>Arthropoda</taxon>
        <taxon>Crustacea</taxon>
        <taxon>Multicrustacea</taxon>
        <taxon>Malacostraca</taxon>
        <taxon>Eumalacostraca</taxon>
        <taxon>Eucarida</taxon>
        <taxon>Decapoda</taxon>
        <taxon>Pleocyemata</taxon>
        <taxon>Astacidea</taxon>
        <taxon>Nephropoidea</taxon>
        <taxon>Nephropidae</taxon>
        <taxon>Homarus</taxon>
    </lineage>
</organism>
<accession>A0A8J5N214</accession>
<proteinExistence type="predicted"/>
<dbReference type="InterPro" id="IPR016187">
    <property type="entry name" value="CTDL_fold"/>
</dbReference>
<dbReference type="AlphaFoldDB" id="A0A8J5N214"/>
<reference evidence="1" key="1">
    <citation type="journal article" date="2021" name="Sci. Adv.">
        <title>The American lobster genome reveals insights on longevity, neural, and immune adaptations.</title>
        <authorList>
            <person name="Polinski J.M."/>
            <person name="Zimin A.V."/>
            <person name="Clark K.F."/>
            <person name="Kohn A.B."/>
            <person name="Sadowski N."/>
            <person name="Timp W."/>
            <person name="Ptitsyn A."/>
            <person name="Khanna P."/>
            <person name="Romanova D.Y."/>
            <person name="Williams P."/>
            <person name="Greenwood S.J."/>
            <person name="Moroz L.L."/>
            <person name="Walt D.R."/>
            <person name="Bodnar A.G."/>
        </authorList>
    </citation>
    <scope>NUCLEOTIDE SEQUENCE</scope>
    <source>
        <strain evidence="1">GMGI-L3</strain>
    </source>
</reference>
<name>A0A8J5N214_HOMAM</name>
<dbReference type="Proteomes" id="UP000747542">
    <property type="component" value="Unassembled WGS sequence"/>
</dbReference>
<comment type="caution">
    <text evidence="1">The sequence shown here is derived from an EMBL/GenBank/DDBJ whole genome shotgun (WGS) entry which is preliminary data.</text>
</comment>
<evidence type="ECO:0000313" key="2">
    <source>
        <dbReference type="Proteomes" id="UP000747542"/>
    </source>
</evidence>
<keyword evidence="2" id="KW-1185">Reference proteome</keyword>